<accession>A0A8S0YUE6</accession>
<name>A0A8S0YUE6_ARCPL</name>
<gene>
    <name evidence="2" type="ORF">APLA_LOCUS1260</name>
</gene>
<comment type="caution">
    <text evidence="2">The sequence shown here is derived from an EMBL/GenBank/DDBJ whole genome shotgun (WGS) entry which is preliminary data.</text>
</comment>
<reference evidence="2 3" key="1">
    <citation type="submission" date="2020-04" db="EMBL/GenBank/DDBJ databases">
        <authorList>
            <person name="Wallbank WR R."/>
            <person name="Pardo Diaz C."/>
            <person name="Kozak K."/>
            <person name="Martin S."/>
            <person name="Jiggins C."/>
            <person name="Moest M."/>
            <person name="Warren A I."/>
            <person name="Byers J.R.P. K."/>
            <person name="Montejo-Kovacevich G."/>
            <person name="Yen C E."/>
        </authorList>
    </citation>
    <scope>NUCLEOTIDE SEQUENCE [LARGE SCALE GENOMIC DNA]</scope>
</reference>
<evidence type="ECO:0000313" key="3">
    <source>
        <dbReference type="Proteomes" id="UP000494106"/>
    </source>
</evidence>
<feature type="domain" description="Retrotransposon gag" evidence="1">
    <location>
        <begin position="71"/>
        <end position="161"/>
    </location>
</feature>
<dbReference type="OrthoDB" id="7472621at2759"/>
<dbReference type="InterPro" id="IPR005162">
    <property type="entry name" value="Retrotrans_gag_dom"/>
</dbReference>
<keyword evidence="3" id="KW-1185">Reference proteome</keyword>
<organism evidence="2 3">
    <name type="scientific">Arctia plantaginis</name>
    <name type="common">Wood tiger moth</name>
    <name type="synonym">Phalaena plantaginis</name>
    <dbReference type="NCBI Taxonomy" id="874455"/>
    <lineage>
        <taxon>Eukaryota</taxon>
        <taxon>Metazoa</taxon>
        <taxon>Ecdysozoa</taxon>
        <taxon>Arthropoda</taxon>
        <taxon>Hexapoda</taxon>
        <taxon>Insecta</taxon>
        <taxon>Pterygota</taxon>
        <taxon>Neoptera</taxon>
        <taxon>Endopterygota</taxon>
        <taxon>Lepidoptera</taxon>
        <taxon>Glossata</taxon>
        <taxon>Ditrysia</taxon>
        <taxon>Noctuoidea</taxon>
        <taxon>Erebidae</taxon>
        <taxon>Arctiinae</taxon>
        <taxon>Arctia</taxon>
    </lineage>
</organism>
<evidence type="ECO:0000313" key="2">
    <source>
        <dbReference type="EMBL" id="CAB3222779.1"/>
    </source>
</evidence>
<dbReference type="AlphaFoldDB" id="A0A8S0YUE6"/>
<dbReference type="Proteomes" id="UP000494106">
    <property type="component" value="Unassembled WGS sequence"/>
</dbReference>
<protein>
    <recommendedName>
        <fullName evidence="1">Retrotransposon gag domain-containing protein</fullName>
    </recommendedName>
</protein>
<sequence>MGHDPDTIFKALRPVPDFDGNPNVLTRFIQICDQIVTSYMSTEADNALSNLCLLNGILNKITGPAASIINSNGVPDNWLDIRNALINNFADQRDETALYNDLSLATQGQRTPQEFYDHCQTLFSTIMTYVSLHDNIPTTVEAKRNLYRKSTMQAFVRGLREPLGSRIR</sequence>
<dbReference type="Pfam" id="PF03732">
    <property type="entry name" value="Retrotrans_gag"/>
    <property type="match status" value="1"/>
</dbReference>
<dbReference type="EMBL" id="CADEBC010000100">
    <property type="protein sequence ID" value="CAB3222779.1"/>
    <property type="molecule type" value="Genomic_DNA"/>
</dbReference>
<evidence type="ECO:0000259" key="1">
    <source>
        <dbReference type="Pfam" id="PF03732"/>
    </source>
</evidence>
<proteinExistence type="predicted"/>